<dbReference type="Pfam" id="PF03725">
    <property type="entry name" value="RNase_PH_C"/>
    <property type="match status" value="1"/>
</dbReference>
<keyword evidence="4" id="KW-0963">Cytoplasm</keyword>
<dbReference type="SUPFAM" id="SSF54211">
    <property type="entry name" value="Ribosomal protein S5 domain 2-like"/>
    <property type="match status" value="1"/>
</dbReference>
<evidence type="ECO:0000256" key="4">
    <source>
        <dbReference type="ARBA" id="ARBA00022490"/>
    </source>
</evidence>
<dbReference type="InterPro" id="IPR050590">
    <property type="entry name" value="Exosome_comp_Rrp42_subfam"/>
</dbReference>
<dbReference type="InterPro" id="IPR001841">
    <property type="entry name" value="Znf_RING"/>
</dbReference>
<keyword evidence="5" id="KW-0479">Metal-binding</keyword>
<dbReference type="GO" id="GO:0034475">
    <property type="term" value="P:U4 snRNA 3'-end processing"/>
    <property type="evidence" value="ECO:0007669"/>
    <property type="project" value="TreeGrafter"/>
</dbReference>
<evidence type="ECO:0000256" key="7">
    <source>
        <dbReference type="ARBA" id="ARBA00022833"/>
    </source>
</evidence>
<dbReference type="InterPro" id="IPR020568">
    <property type="entry name" value="Ribosomal_Su5_D2-typ_SF"/>
</dbReference>
<dbReference type="InterPro" id="IPR013083">
    <property type="entry name" value="Znf_RING/FYVE/PHD"/>
</dbReference>
<comment type="subcellular location">
    <subcellularLocation>
        <location evidence="2">Cytoplasm</location>
    </subcellularLocation>
    <subcellularLocation>
        <location evidence="1">Nucleus</location>
    </subcellularLocation>
</comment>
<dbReference type="Gene3D" id="3.30.40.10">
    <property type="entry name" value="Zinc/RING finger domain, C3HC4 (zinc finger)"/>
    <property type="match status" value="1"/>
</dbReference>
<dbReference type="GO" id="GO:0000467">
    <property type="term" value="P:exonucleolytic trimming to generate mature 3'-end of 5.8S rRNA from tricistronic rRNA transcript (SSU-rRNA, 5.8S rRNA, LSU-rRNA)"/>
    <property type="evidence" value="ECO:0007669"/>
    <property type="project" value="TreeGrafter"/>
</dbReference>
<reference evidence="13" key="1">
    <citation type="submission" date="2022-05" db="EMBL/GenBank/DDBJ databases">
        <title>The Musa troglodytarum L. genome provides insights into the mechanism of non-climacteric behaviour and enrichment of carotenoids.</title>
        <authorList>
            <person name="Wang J."/>
        </authorList>
    </citation>
    <scope>NUCLEOTIDE SEQUENCE</scope>
    <source>
        <tissue evidence="13">Leaf</tissue>
    </source>
</reference>
<feature type="region of interest" description="Disordered" evidence="11">
    <location>
        <begin position="814"/>
        <end position="855"/>
    </location>
</feature>
<dbReference type="Proteomes" id="UP001055439">
    <property type="component" value="Chromosome 6"/>
</dbReference>
<keyword evidence="9" id="KW-0539">Nucleus</keyword>
<dbReference type="GO" id="GO:0016075">
    <property type="term" value="P:rRNA catabolic process"/>
    <property type="evidence" value="ECO:0007669"/>
    <property type="project" value="TreeGrafter"/>
</dbReference>
<dbReference type="InterPro" id="IPR015847">
    <property type="entry name" value="ExoRNase_PH_dom2"/>
</dbReference>
<dbReference type="PANTHER" id="PTHR11097:SF14">
    <property type="entry name" value="EXOSOME COMPLEX COMPONENT RRP45"/>
    <property type="match status" value="1"/>
</dbReference>
<dbReference type="GO" id="GO:0000177">
    <property type="term" value="C:cytoplasmic exosome (RNase complex)"/>
    <property type="evidence" value="ECO:0007669"/>
    <property type="project" value="TreeGrafter"/>
</dbReference>
<dbReference type="GO" id="GO:0071035">
    <property type="term" value="P:nuclear polyadenylation-dependent rRNA catabolic process"/>
    <property type="evidence" value="ECO:0007669"/>
    <property type="project" value="TreeGrafter"/>
</dbReference>
<dbReference type="PANTHER" id="PTHR11097">
    <property type="entry name" value="EXOSOME COMPLEX EXONUCLEASE RIBOSOMAL RNA PROCESSING PROTEIN"/>
    <property type="match status" value="1"/>
</dbReference>
<evidence type="ECO:0000256" key="2">
    <source>
        <dbReference type="ARBA" id="ARBA00004496"/>
    </source>
</evidence>
<evidence type="ECO:0000256" key="11">
    <source>
        <dbReference type="SAM" id="MobiDB-lite"/>
    </source>
</evidence>
<dbReference type="GO" id="GO:0034476">
    <property type="term" value="P:U5 snRNA 3'-end processing"/>
    <property type="evidence" value="ECO:0007669"/>
    <property type="project" value="TreeGrafter"/>
</dbReference>
<keyword evidence="14" id="KW-1185">Reference proteome</keyword>
<evidence type="ECO:0000256" key="5">
    <source>
        <dbReference type="ARBA" id="ARBA00022723"/>
    </source>
</evidence>
<evidence type="ECO:0000313" key="14">
    <source>
        <dbReference type="Proteomes" id="UP001055439"/>
    </source>
</evidence>
<dbReference type="SUPFAM" id="SSF57850">
    <property type="entry name" value="RING/U-box"/>
    <property type="match status" value="1"/>
</dbReference>
<dbReference type="Gene3D" id="3.30.230.70">
    <property type="entry name" value="GHMP Kinase, N-terminal domain"/>
    <property type="match status" value="1"/>
</dbReference>
<dbReference type="Pfam" id="PF00097">
    <property type="entry name" value="zf-C3HC4"/>
    <property type="match status" value="1"/>
</dbReference>
<dbReference type="OrthoDB" id="1305878at2759"/>
<evidence type="ECO:0000259" key="12">
    <source>
        <dbReference type="SMART" id="SM00184"/>
    </source>
</evidence>
<dbReference type="GO" id="GO:0008270">
    <property type="term" value="F:zinc ion binding"/>
    <property type="evidence" value="ECO:0007669"/>
    <property type="project" value="UniProtKB-KW"/>
</dbReference>
<dbReference type="GO" id="GO:0071028">
    <property type="term" value="P:nuclear mRNA surveillance"/>
    <property type="evidence" value="ECO:0007669"/>
    <property type="project" value="TreeGrafter"/>
</dbReference>
<dbReference type="SMART" id="SM00184">
    <property type="entry name" value="RING"/>
    <property type="match status" value="1"/>
</dbReference>
<dbReference type="GO" id="GO:0035925">
    <property type="term" value="F:mRNA 3'-UTR AU-rich region binding"/>
    <property type="evidence" value="ECO:0007669"/>
    <property type="project" value="TreeGrafter"/>
</dbReference>
<dbReference type="InterPro" id="IPR033100">
    <property type="entry name" value="Rrp45"/>
</dbReference>
<proteinExistence type="inferred from homology"/>
<organism evidence="13 14">
    <name type="scientific">Musa troglodytarum</name>
    <name type="common">fe'i banana</name>
    <dbReference type="NCBI Taxonomy" id="320322"/>
    <lineage>
        <taxon>Eukaryota</taxon>
        <taxon>Viridiplantae</taxon>
        <taxon>Streptophyta</taxon>
        <taxon>Embryophyta</taxon>
        <taxon>Tracheophyta</taxon>
        <taxon>Spermatophyta</taxon>
        <taxon>Magnoliopsida</taxon>
        <taxon>Liliopsida</taxon>
        <taxon>Zingiberales</taxon>
        <taxon>Musaceae</taxon>
        <taxon>Musa</taxon>
    </lineage>
</organism>
<dbReference type="InterPro" id="IPR036345">
    <property type="entry name" value="ExoRNase_PH_dom2_sf"/>
</dbReference>
<accession>A0A9E7GC95</accession>
<dbReference type="GO" id="GO:0000176">
    <property type="term" value="C:nuclear exosome (RNase complex)"/>
    <property type="evidence" value="ECO:0007669"/>
    <property type="project" value="TreeGrafter"/>
</dbReference>
<name>A0A9E7GC95_9LILI</name>
<keyword evidence="7" id="KW-0862">Zinc</keyword>
<protein>
    <recommendedName>
        <fullName evidence="10">Protein ECERIFERUM 7</fullName>
    </recommendedName>
</protein>
<gene>
    <name evidence="13" type="ORF">MUK42_21709</name>
</gene>
<comment type="similarity">
    <text evidence="3">Belongs to the RNase PH family.</text>
</comment>
<keyword evidence="6" id="KW-0863">Zinc-finger</keyword>
<dbReference type="CDD" id="cd11368">
    <property type="entry name" value="RNase_PH_RRP45"/>
    <property type="match status" value="1"/>
</dbReference>
<evidence type="ECO:0000256" key="3">
    <source>
        <dbReference type="ARBA" id="ARBA00006678"/>
    </source>
</evidence>
<dbReference type="Pfam" id="PF17979">
    <property type="entry name" value="zf-CRD"/>
    <property type="match status" value="1"/>
</dbReference>
<evidence type="ECO:0000256" key="10">
    <source>
        <dbReference type="ARBA" id="ARBA00079975"/>
    </source>
</evidence>
<dbReference type="Gene3D" id="3.30.40.140">
    <property type="match status" value="1"/>
</dbReference>
<dbReference type="GO" id="GO:0034473">
    <property type="term" value="P:U1 snRNA 3'-end processing"/>
    <property type="evidence" value="ECO:0007669"/>
    <property type="project" value="TreeGrafter"/>
</dbReference>
<dbReference type="SUPFAM" id="SSF55666">
    <property type="entry name" value="Ribonuclease PH domain 2-like"/>
    <property type="match status" value="1"/>
</dbReference>
<dbReference type="Pfam" id="PF01138">
    <property type="entry name" value="RNase_PH"/>
    <property type="match status" value="1"/>
</dbReference>
<evidence type="ECO:0000256" key="1">
    <source>
        <dbReference type="ARBA" id="ARBA00004123"/>
    </source>
</evidence>
<evidence type="ECO:0000256" key="9">
    <source>
        <dbReference type="ARBA" id="ARBA00023242"/>
    </source>
</evidence>
<dbReference type="GO" id="GO:0071038">
    <property type="term" value="P:TRAMP-dependent tRNA surveillance pathway"/>
    <property type="evidence" value="ECO:0007669"/>
    <property type="project" value="TreeGrafter"/>
</dbReference>
<dbReference type="InterPro" id="IPR001247">
    <property type="entry name" value="ExoRNase_PH_dom1"/>
</dbReference>
<sequence>MEPAESSRSKEDSDVWAKLVPTDSTYPPIEIRSREAVICSEMTSSSIEKHPWCEIKWSPDKDSATIRNLSSNVIIIDGKVVGEETVNIISGSKITSGPDREVCLTYIFEAMPSHRNNEKIIEISLDVEHAKCSICLNIWHDVVTVAPCLHNFCNGCFSEWLRRSSTKFNDRAQSVAVLQTFSSLKRSDEEIALLNTYASIKSNIVVGMHTSRKRPHSLSNDDSNEMALPCPQCGNELGGFRCNRTTTHLHCQGCGGMMPFRSDSVVPQKCLGCDRAFCGAYWTAQGVDAREFNMICHHETFKPASERTISRIPDLVHQNNQFERDVTERCIQRTGTTLQAVISDWIIKFDNKEIDRTNLQLNHVEMITPMTHLCKVQVTVYPMALVIVITNWLITCYTGFACHCLVIFSHLMRRTGITAGMAISVVPNNTMKNMPGRETMFVAQLGGLSFTCREQGLSEVQLGQTRVMSYVTSQLVQPYRDRPNEGTLSIFTEFSPMADPSFEAGRPGEFAVELGRVIDRGLRESRAMDMESLCVVVGKSVWSIRVDLHIVDNGGNLIDAANIAALAALLTFRRPDCTLGGDDGQELIMHDSEVREPLPLIIHHLPIAVTFAVFGEGNIMVIDPTHKEEVVMGGRMTFTLNSNGDICAVQKAGGVGVTSSIIMQCLQIASAKVADFTSKIKHAVEIYNTERASQKDNHYLVEVANQVSLSDVIMKEKQVENLIEHLAYMPLDELESSNQGDALAVDTRTKHESISQGRYTHAFVCGPANWDPYSRGISSRLATSFPTLPGPSTKVKEYNVVTNNEMTVEYSVEHSTSASSSSTGVLGAPAVRQHTKGPKSLKDAVKLRTRRKSSN</sequence>
<evidence type="ECO:0000313" key="13">
    <source>
        <dbReference type="EMBL" id="URE11760.1"/>
    </source>
</evidence>
<dbReference type="InterPro" id="IPR027408">
    <property type="entry name" value="PNPase/RNase_PH_dom_sf"/>
</dbReference>
<evidence type="ECO:0000256" key="8">
    <source>
        <dbReference type="ARBA" id="ARBA00022884"/>
    </source>
</evidence>
<dbReference type="AlphaFoldDB" id="A0A9E7GC95"/>
<dbReference type="EMBL" id="CP097508">
    <property type="protein sequence ID" value="URE11760.1"/>
    <property type="molecule type" value="Genomic_DNA"/>
</dbReference>
<keyword evidence="8" id="KW-0694">RNA-binding</keyword>
<dbReference type="InterPro" id="IPR040909">
    <property type="entry name" value="CHFR_Znf-CRD"/>
</dbReference>
<dbReference type="FunFam" id="3.30.230.70:FF:000007">
    <property type="entry name" value="Exosome complex component RRP45B"/>
    <property type="match status" value="1"/>
</dbReference>
<evidence type="ECO:0000256" key="6">
    <source>
        <dbReference type="ARBA" id="ARBA00022771"/>
    </source>
</evidence>
<dbReference type="InterPro" id="IPR018957">
    <property type="entry name" value="Znf_C3HC4_RING-type"/>
</dbReference>
<feature type="domain" description="RING-type" evidence="12">
    <location>
        <begin position="132"/>
        <end position="233"/>
    </location>
</feature>